<sequence length="506" mass="54717">MPLSALFAGVPTLSPLPTLEAAHITSDTRQVSAGSIFFCIRGFTHDGHDFAAKALELGAAAVVCERGLDLGERQILVPDTHEAYALCCANLFGNPQRRLRLVGVTGTNGKTTITHLIRDVLQGLGHKTGLIGTIETDLGGVTFPAKYTTPDPLTFYSILAQMADAGCEYAVMEVSSHGLDQKRVAGCRFAVGVFTNLTQDHLDYHGTMEAYFQAKKSLFSLCDAGVVNLDDPYGRRIVQEAPCPIRSFSTSQDSADYTAKSIELRADGSSFAFVGSGMIARVKFPVPGEFSVSNAMAAIGACLALGCDLQKTTALLAGSHGVPGRFEVLRTGTPYTVIRDYAHTPDAIEKVLSALRAVTRGRIMILFGCAGNRDRKKRVHMTDLAARLADFVVLTSDNPRSEDPMQIIEDAKPGLLQHSTPYAIIPDRYEAIGWALSHCRQGDTLLLAGKGHEDYQVLKHGTIHFDEREVVAELLARGISEKTEDEQGGTDETFGNCRGGRQQRQL</sequence>
<dbReference type="InterPro" id="IPR013221">
    <property type="entry name" value="Mur_ligase_cen"/>
</dbReference>
<keyword evidence="15" id="KW-1185">Reference proteome</keyword>
<dbReference type="SUPFAM" id="SSF53623">
    <property type="entry name" value="MurD-like peptide ligases, catalytic domain"/>
    <property type="match status" value="1"/>
</dbReference>
<keyword evidence="6 8" id="KW-0131">Cell cycle</keyword>
<dbReference type="EMBL" id="JACRTB010000002">
    <property type="protein sequence ID" value="MBC8575050.1"/>
    <property type="molecule type" value="Genomic_DNA"/>
</dbReference>
<keyword evidence="8 14" id="KW-0436">Ligase</keyword>
<dbReference type="Pfam" id="PF02875">
    <property type="entry name" value="Mur_ligase_C"/>
    <property type="match status" value="1"/>
</dbReference>
<keyword evidence="3 8" id="KW-0132">Cell division</keyword>
<evidence type="ECO:0000256" key="1">
    <source>
        <dbReference type="ARBA" id="ARBA00004752"/>
    </source>
</evidence>
<comment type="catalytic activity">
    <reaction evidence="8">
        <text>UDP-N-acetyl-alpha-D-muramoyl-L-alanyl-D-glutamate + meso-2,6-diaminopimelate + ATP = UDP-N-acetyl-alpha-D-muramoyl-L-alanyl-gamma-D-glutamyl-meso-2,6-diaminopimelate + ADP + phosphate + H(+)</text>
        <dbReference type="Rhea" id="RHEA:23676"/>
        <dbReference type="ChEBI" id="CHEBI:15378"/>
        <dbReference type="ChEBI" id="CHEBI:30616"/>
        <dbReference type="ChEBI" id="CHEBI:43474"/>
        <dbReference type="ChEBI" id="CHEBI:57791"/>
        <dbReference type="ChEBI" id="CHEBI:83900"/>
        <dbReference type="ChEBI" id="CHEBI:83905"/>
        <dbReference type="ChEBI" id="CHEBI:456216"/>
        <dbReference type="EC" id="6.3.2.13"/>
    </reaction>
</comment>
<feature type="binding site" evidence="8">
    <location>
        <position position="181"/>
    </location>
    <ligand>
        <name>UDP-N-acetyl-alpha-D-muramoyl-L-alanyl-D-glutamate</name>
        <dbReference type="ChEBI" id="CHEBI:83900"/>
    </ligand>
</feature>
<comment type="cofactor">
    <cofactor evidence="8">
        <name>Mg(2+)</name>
        <dbReference type="ChEBI" id="CHEBI:18420"/>
    </cofactor>
</comment>
<evidence type="ECO:0000259" key="11">
    <source>
        <dbReference type="Pfam" id="PF01225"/>
    </source>
</evidence>
<feature type="region of interest" description="Disordered" evidence="10">
    <location>
        <begin position="481"/>
        <end position="506"/>
    </location>
</feature>
<evidence type="ECO:0000313" key="15">
    <source>
        <dbReference type="Proteomes" id="UP000658131"/>
    </source>
</evidence>
<feature type="binding site" evidence="8">
    <location>
        <position position="28"/>
    </location>
    <ligand>
        <name>UDP-N-acetyl-alpha-D-muramoyl-L-alanyl-D-glutamate</name>
        <dbReference type="ChEBI" id="CHEBI:83900"/>
    </ligand>
</feature>
<dbReference type="Pfam" id="PF01225">
    <property type="entry name" value="Mur_ligase"/>
    <property type="match status" value="1"/>
</dbReference>
<evidence type="ECO:0000256" key="6">
    <source>
        <dbReference type="ARBA" id="ARBA00023306"/>
    </source>
</evidence>
<protein>
    <recommendedName>
        <fullName evidence="8">UDP-N-acetylmuramoyl-L-alanyl-D-glutamate--2,6-diaminopimelate ligase</fullName>
        <ecNumber evidence="8">6.3.2.13</ecNumber>
    </recommendedName>
    <alternativeName>
        <fullName evidence="8">Meso-A2pm-adding enzyme</fullName>
    </alternativeName>
    <alternativeName>
        <fullName evidence="8">Meso-diaminopimelate-adding enzyme</fullName>
    </alternativeName>
    <alternativeName>
        <fullName evidence="8">UDP-MurNAc-L-Ala-D-Glu:meso-diaminopimelate ligase</fullName>
    </alternativeName>
    <alternativeName>
        <fullName evidence="8">UDP-MurNAc-tripeptide synthetase</fullName>
    </alternativeName>
    <alternativeName>
        <fullName evidence="8">UDP-N-acetylmuramyl-tripeptide synthetase</fullName>
    </alternativeName>
</protein>
<feature type="binding site" evidence="8">
    <location>
        <position position="175"/>
    </location>
    <ligand>
        <name>UDP-N-acetyl-alpha-D-muramoyl-L-alanyl-D-glutamate</name>
        <dbReference type="ChEBI" id="CHEBI:83900"/>
    </ligand>
</feature>
<evidence type="ECO:0000256" key="3">
    <source>
        <dbReference type="ARBA" id="ARBA00022618"/>
    </source>
</evidence>
<name>A0ABR7NFT7_9FIRM</name>
<accession>A0ABR7NFT7</accession>
<feature type="domain" description="Mur ligase C-terminal" evidence="12">
    <location>
        <begin position="324"/>
        <end position="451"/>
    </location>
</feature>
<dbReference type="GO" id="GO:0008765">
    <property type="term" value="F:UDP-N-acetylmuramoylalanyl-D-glutamate-2,6-diaminopimelate ligase activity"/>
    <property type="evidence" value="ECO:0007669"/>
    <property type="project" value="UniProtKB-EC"/>
</dbReference>
<evidence type="ECO:0000313" key="14">
    <source>
        <dbReference type="EMBL" id="MBC8575050.1"/>
    </source>
</evidence>
<comment type="caution">
    <text evidence="14">The sequence shown here is derived from an EMBL/GenBank/DDBJ whole genome shotgun (WGS) entry which is preliminary data.</text>
</comment>
<evidence type="ECO:0000256" key="9">
    <source>
        <dbReference type="RuleBase" id="RU004135"/>
    </source>
</evidence>
<keyword evidence="8" id="KW-0547">Nucleotide-binding</keyword>
<feature type="binding site" evidence="8">
    <location>
        <begin position="148"/>
        <end position="149"/>
    </location>
    <ligand>
        <name>UDP-N-acetyl-alpha-D-muramoyl-L-alanyl-D-glutamate</name>
        <dbReference type="ChEBI" id="CHEBI:83900"/>
    </ligand>
</feature>
<evidence type="ECO:0000256" key="2">
    <source>
        <dbReference type="ARBA" id="ARBA00005898"/>
    </source>
</evidence>
<feature type="binding site" evidence="8">
    <location>
        <begin position="397"/>
        <end position="400"/>
    </location>
    <ligand>
        <name>meso-2,6-diaminopimelate</name>
        <dbReference type="ChEBI" id="CHEBI:57791"/>
    </ligand>
</feature>
<comment type="PTM">
    <text evidence="8">Carboxylation is probably crucial for Mg(2+) binding and, consequently, for the gamma-phosphate positioning of ATP.</text>
</comment>
<comment type="function">
    <text evidence="8">Catalyzes the addition of meso-diaminopimelic acid to the nucleotide precursor UDP-N-acetylmuramoyl-L-alanyl-D-glutamate (UMAG) in the biosynthesis of bacterial cell-wall peptidoglycan.</text>
</comment>
<dbReference type="Gene3D" id="3.90.190.20">
    <property type="entry name" value="Mur ligase, C-terminal domain"/>
    <property type="match status" value="1"/>
</dbReference>
<keyword evidence="8" id="KW-0963">Cytoplasm</keyword>
<evidence type="ECO:0000256" key="4">
    <source>
        <dbReference type="ARBA" id="ARBA00022960"/>
    </source>
</evidence>
<dbReference type="NCBIfam" id="NF001124">
    <property type="entry name" value="PRK00139.1-2"/>
    <property type="match status" value="1"/>
</dbReference>
<dbReference type="InterPro" id="IPR036615">
    <property type="entry name" value="Mur_ligase_C_dom_sf"/>
</dbReference>
<dbReference type="Pfam" id="PF08245">
    <property type="entry name" value="Mur_ligase_M"/>
    <property type="match status" value="1"/>
</dbReference>
<dbReference type="Gene3D" id="3.40.1390.10">
    <property type="entry name" value="MurE/MurF, N-terminal domain"/>
    <property type="match status" value="1"/>
</dbReference>
<evidence type="ECO:0000256" key="5">
    <source>
        <dbReference type="ARBA" id="ARBA00022984"/>
    </source>
</evidence>
<feature type="domain" description="Mur ligase central" evidence="13">
    <location>
        <begin position="104"/>
        <end position="301"/>
    </location>
</feature>
<keyword evidence="8" id="KW-0460">Magnesium</keyword>
<reference evidence="14 15" key="1">
    <citation type="submission" date="2020-08" db="EMBL/GenBank/DDBJ databases">
        <title>Genome public.</title>
        <authorList>
            <person name="Liu C."/>
            <person name="Sun Q."/>
        </authorList>
    </citation>
    <scope>NUCLEOTIDE SEQUENCE [LARGE SCALE GENOMIC DNA]</scope>
    <source>
        <strain evidence="14 15">BX1</strain>
    </source>
</reference>
<dbReference type="Gene3D" id="3.40.1190.10">
    <property type="entry name" value="Mur-like, catalytic domain"/>
    <property type="match status" value="1"/>
</dbReference>
<dbReference type="InterPro" id="IPR000713">
    <property type="entry name" value="Mur_ligase_N"/>
</dbReference>
<evidence type="ECO:0000259" key="12">
    <source>
        <dbReference type="Pfam" id="PF02875"/>
    </source>
</evidence>
<dbReference type="SUPFAM" id="SSF53244">
    <property type="entry name" value="MurD-like peptide ligases, peptide-binding domain"/>
    <property type="match status" value="1"/>
</dbReference>
<comment type="pathway">
    <text evidence="1 8 9">Cell wall biogenesis; peptidoglycan biosynthesis.</text>
</comment>
<feature type="binding site" evidence="8">
    <location>
        <position position="373"/>
    </location>
    <ligand>
        <name>meso-2,6-diaminopimelate</name>
        <dbReference type="ChEBI" id="CHEBI:57791"/>
    </ligand>
</feature>
<keyword evidence="5 8" id="KW-0573">Peptidoglycan synthesis</keyword>
<evidence type="ECO:0000256" key="8">
    <source>
        <dbReference type="HAMAP-Rule" id="MF_00208"/>
    </source>
</evidence>
<gene>
    <name evidence="8" type="primary">murE</name>
    <name evidence="14" type="ORF">H8717_01305</name>
</gene>
<dbReference type="InterPro" id="IPR036565">
    <property type="entry name" value="Mur-like_cat_sf"/>
</dbReference>
<evidence type="ECO:0000259" key="13">
    <source>
        <dbReference type="Pfam" id="PF08245"/>
    </source>
</evidence>
<evidence type="ECO:0000256" key="7">
    <source>
        <dbReference type="ARBA" id="ARBA00023316"/>
    </source>
</evidence>
<feature type="domain" description="Mur ligase N-terminal catalytic" evidence="11">
    <location>
        <begin position="23"/>
        <end position="68"/>
    </location>
</feature>
<feature type="binding site" evidence="8">
    <location>
        <position position="183"/>
    </location>
    <ligand>
        <name>UDP-N-acetyl-alpha-D-muramoyl-L-alanyl-D-glutamate</name>
        <dbReference type="ChEBI" id="CHEBI:83900"/>
    </ligand>
</feature>
<dbReference type="PANTHER" id="PTHR23135">
    <property type="entry name" value="MUR LIGASE FAMILY MEMBER"/>
    <property type="match status" value="1"/>
</dbReference>
<dbReference type="NCBIfam" id="NF001126">
    <property type="entry name" value="PRK00139.1-4"/>
    <property type="match status" value="1"/>
</dbReference>
<dbReference type="SUPFAM" id="SSF63418">
    <property type="entry name" value="MurE/MurF N-terminal domain"/>
    <property type="match status" value="1"/>
</dbReference>
<feature type="binding site" evidence="8">
    <location>
        <position position="453"/>
    </location>
    <ligand>
        <name>meso-2,6-diaminopimelate</name>
        <dbReference type="ChEBI" id="CHEBI:57791"/>
    </ligand>
</feature>
<dbReference type="Proteomes" id="UP000658131">
    <property type="component" value="Unassembled WGS sequence"/>
</dbReference>
<proteinExistence type="inferred from homology"/>
<feature type="binding site" evidence="8">
    <location>
        <position position="449"/>
    </location>
    <ligand>
        <name>meso-2,6-diaminopimelate</name>
        <dbReference type="ChEBI" id="CHEBI:57791"/>
    </ligand>
</feature>
<comment type="caution">
    <text evidence="8">Lacks conserved residue(s) required for the propagation of feature annotation.</text>
</comment>
<keyword evidence="4 8" id="KW-0133">Cell shape</keyword>
<feature type="modified residue" description="N6-carboxylysine" evidence="8">
    <location>
        <position position="215"/>
    </location>
</feature>
<comment type="similarity">
    <text evidence="2 8">Belongs to the MurCDEF family. MurE subfamily.</text>
</comment>
<evidence type="ECO:0000256" key="10">
    <source>
        <dbReference type="SAM" id="MobiDB-lite"/>
    </source>
</evidence>
<dbReference type="PANTHER" id="PTHR23135:SF4">
    <property type="entry name" value="UDP-N-ACETYLMURAMOYL-L-ALANYL-D-GLUTAMATE--2,6-DIAMINOPIMELATE LIGASE MURE HOMOLOG, CHLOROPLASTIC"/>
    <property type="match status" value="1"/>
</dbReference>
<dbReference type="InterPro" id="IPR035911">
    <property type="entry name" value="MurE/MurF_N"/>
</dbReference>
<dbReference type="InterPro" id="IPR004101">
    <property type="entry name" value="Mur_ligase_C"/>
</dbReference>
<dbReference type="EC" id="6.3.2.13" evidence="8"/>
<feature type="binding site" evidence="8">
    <location>
        <begin position="106"/>
        <end position="112"/>
    </location>
    <ligand>
        <name>ATP</name>
        <dbReference type="ChEBI" id="CHEBI:30616"/>
    </ligand>
</feature>
<keyword evidence="8" id="KW-0067">ATP-binding</keyword>
<comment type="subcellular location">
    <subcellularLocation>
        <location evidence="8 9">Cytoplasm</location>
    </subcellularLocation>
</comment>
<dbReference type="NCBIfam" id="TIGR01085">
    <property type="entry name" value="murE"/>
    <property type="match status" value="1"/>
</dbReference>
<dbReference type="HAMAP" id="MF_00208">
    <property type="entry name" value="MurE"/>
    <property type="match status" value="1"/>
</dbReference>
<keyword evidence="7 8" id="KW-0961">Cell wall biogenesis/degradation</keyword>
<dbReference type="InterPro" id="IPR005761">
    <property type="entry name" value="UDP-N-AcMur-Glu-dNH2Pim_ligase"/>
</dbReference>
<organism evidence="14 15">
    <name type="scientific">Yanshouia hominis</name>
    <dbReference type="NCBI Taxonomy" id="2763673"/>
    <lineage>
        <taxon>Bacteria</taxon>
        <taxon>Bacillati</taxon>
        <taxon>Bacillota</taxon>
        <taxon>Clostridia</taxon>
        <taxon>Eubacteriales</taxon>
        <taxon>Oscillospiraceae</taxon>
        <taxon>Yanshouia</taxon>
    </lineage>
</organism>
<feature type="short sequence motif" description="Meso-diaminopimelate recognition motif" evidence="8">
    <location>
        <begin position="397"/>
        <end position="400"/>
    </location>
</feature>